<evidence type="ECO:0000313" key="2">
    <source>
        <dbReference type="EMBL" id="SHN55676.1"/>
    </source>
</evidence>
<gene>
    <name evidence="2" type="ORF">SAMN05660350_00607</name>
</gene>
<name>A0A1M7SB03_9ACTN</name>
<dbReference type="EMBL" id="FRDM01000002">
    <property type="protein sequence ID" value="SHN55676.1"/>
    <property type="molecule type" value="Genomic_DNA"/>
</dbReference>
<protein>
    <submittedName>
        <fullName evidence="2">Uncharacterized protein</fullName>
    </submittedName>
</protein>
<evidence type="ECO:0000256" key="1">
    <source>
        <dbReference type="SAM" id="MobiDB-lite"/>
    </source>
</evidence>
<proteinExistence type="predicted"/>
<dbReference type="AlphaFoldDB" id="A0A1M7SB03"/>
<dbReference type="Proteomes" id="UP000184428">
    <property type="component" value="Unassembled WGS sequence"/>
</dbReference>
<evidence type="ECO:0000313" key="3">
    <source>
        <dbReference type="Proteomes" id="UP000184428"/>
    </source>
</evidence>
<sequence>MAVAGDRAEVTLTVNGHHDYWVYYRRGRVGREERVSGNGPTLGWEDPSAIGW</sequence>
<accession>A0A1M7SB03</accession>
<organism evidence="2 3">
    <name type="scientific">Geodermatophilus obscurus</name>
    <dbReference type="NCBI Taxonomy" id="1861"/>
    <lineage>
        <taxon>Bacteria</taxon>
        <taxon>Bacillati</taxon>
        <taxon>Actinomycetota</taxon>
        <taxon>Actinomycetes</taxon>
        <taxon>Geodermatophilales</taxon>
        <taxon>Geodermatophilaceae</taxon>
        <taxon>Geodermatophilus</taxon>
    </lineage>
</organism>
<feature type="region of interest" description="Disordered" evidence="1">
    <location>
        <begin position="33"/>
        <end position="52"/>
    </location>
</feature>
<reference evidence="2 3" key="1">
    <citation type="submission" date="2016-12" db="EMBL/GenBank/DDBJ databases">
        <authorList>
            <person name="Song W.-J."/>
            <person name="Kurnit D.M."/>
        </authorList>
    </citation>
    <scope>NUCLEOTIDE SEQUENCE [LARGE SCALE GENOMIC DNA]</scope>
    <source>
        <strain evidence="2 3">DSM 43162</strain>
    </source>
</reference>